<dbReference type="GO" id="GO:0016787">
    <property type="term" value="F:hydrolase activity"/>
    <property type="evidence" value="ECO:0007669"/>
    <property type="project" value="UniProtKB-KW"/>
</dbReference>
<keyword evidence="6" id="KW-0805">Transcription regulation</keyword>
<keyword evidence="7" id="KW-0804">Transcription</keyword>
<comment type="caution">
    <text evidence="12">The sequence shown here is derived from an EMBL/GenBank/DDBJ whole genome shotgun (WGS) entry which is preliminary data.</text>
</comment>
<evidence type="ECO:0000256" key="6">
    <source>
        <dbReference type="ARBA" id="ARBA00023015"/>
    </source>
</evidence>
<evidence type="ECO:0000256" key="1">
    <source>
        <dbReference type="ARBA" id="ARBA00004604"/>
    </source>
</evidence>
<evidence type="ECO:0000313" key="13">
    <source>
        <dbReference type="Proteomes" id="UP001632038"/>
    </source>
</evidence>
<evidence type="ECO:0000259" key="11">
    <source>
        <dbReference type="PROSITE" id="PS00028"/>
    </source>
</evidence>
<feature type="transmembrane region" description="Helical" evidence="10">
    <location>
        <begin position="102"/>
        <end position="119"/>
    </location>
</feature>
<dbReference type="InterPro" id="IPR013087">
    <property type="entry name" value="Znf_C2H2_type"/>
</dbReference>
<feature type="region of interest" description="Disordered" evidence="9">
    <location>
        <begin position="384"/>
        <end position="423"/>
    </location>
</feature>
<feature type="compositionally biased region" description="Basic and acidic residues" evidence="9">
    <location>
        <begin position="230"/>
        <end position="243"/>
    </location>
</feature>
<evidence type="ECO:0000256" key="5">
    <source>
        <dbReference type="ARBA" id="ARBA00022853"/>
    </source>
</evidence>
<dbReference type="PROSITE" id="PS00028">
    <property type="entry name" value="ZINC_FINGER_C2H2_1"/>
    <property type="match status" value="1"/>
</dbReference>
<name>A0ABD3C244_9LAMI</name>
<keyword evidence="8" id="KW-0539">Nucleus</keyword>
<evidence type="ECO:0000256" key="9">
    <source>
        <dbReference type="SAM" id="MobiDB-lite"/>
    </source>
</evidence>
<dbReference type="InterPro" id="IPR041232">
    <property type="entry name" value="NPL"/>
</dbReference>
<proteinExistence type="inferred from homology"/>
<keyword evidence="10" id="KW-1133">Transmembrane helix</keyword>
<keyword evidence="3" id="KW-0678">Repressor</keyword>
<feature type="domain" description="C2H2-type" evidence="11">
    <location>
        <begin position="302"/>
        <end position="323"/>
    </location>
</feature>
<dbReference type="Gene3D" id="2.60.120.340">
    <property type="entry name" value="Nucleoplasmin core domain"/>
    <property type="match status" value="1"/>
</dbReference>
<dbReference type="EMBL" id="JAVIJP010000054">
    <property type="protein sequence ID" value="KAL3623379.1"/>
    <property type="molecule type" value="Genomic_DNA"/>
</dbReference>
<comment type="similarity">
    <text evidence="2">Belongs to the histone deacetylase HD2 family.</text>
</comment>
<keyword evidence="13" id="KW-1185">Reference proteome</keyword>
<feature type="compositionally biased region" description="Acidic residues" evidence="9">
    <location>
        <begin position="202"/>
        <end position="229"/>
    </location>
</feature>
<dbReference type="GO" id="GO:0005730">
    <property type="term" value="C:nucleolus"/>
    <property type="evidence" value="ECO:0007669"/>
    <property type="project" value="UniProtKB-SubCell"/>
</dbReference>
<feature type="region of interest" description="Disordered" evidence="9">
    <location>
        <begin position="199"/>
        <end position="301"/>
    </location>
</feature>
<accession>A0ABD3C244</accession>
<feature type="compositionally biased region" description="Basic and acidic residues" evidence="9">
    <location>
        <begin position="391"/>
        <end position="404"/>
    </location>
</feature>
<evidence type="ECO:0000256" key="8">
    <source>
        <dbReference type="ARBA" id="ARBA00023242"/>
    </source>
</evidence>
<dbReference type="AlphaFoldDB" id="A0ABD3C244"/>
<evidence type="ECO:0000256" key="2">
    <source>
        <dbReference type="ARBA" id="ARBA00006673"/>
    </source>
</evidence>
<protein>
    <recommendedName>
        <fullName evidence="11">C2H2-type domain-containing protein</fullName>
    </recommendedName>
</protein>
<comment type="subcellular location">
    <subcellularLocation>
        <location evidence="1">Nucleus</location>
        <location evidence="1">Nucleolus</location>
    </subcellularLocation>
</comment>
<evidence type="ECO:0000256" key="7">
    <source>
        <dbReference type="ARBA" id="ARBA00023163"/>
    </source>
</evidence>
<evidence type="ECO:0000313" key="12">
    <source>
        <dbReference type="EMBL" id="KAL3623379.1"/>
    </source>
</evidence>
<keyword evidence="10" id="KW-0812">Transmembrane</keyword>
<dbReference type="Proteomes" id="UP001632038">
    <property type="component" value="Unassembled WGS sequence"/>
</dbReference>
<gene>
    <name evidence="12" type="ORF">CASFOL_032195</name>
</gene>
<dbReference type="FunFam" id="2.60.120.340:FF:000004">
    <property type="entry name" value="Histone deacetylase HDT1"/>
    <property type="match status" value="1"/>
</dbReference>
<feature type="compositionally biased region" description="Polar residues" evidence="9">
    <location>
        <begin position="286"/>
        <end position="296"/>
    </location>
</feature>
<keyword evidence="10" id="KW-0472">Membrane</keyword>
<keyword evidence="5" id="KW-0156">Chromatin regulator</keyword>
<organism evidence="12 13">
    <name type="scientific">Castilleja foliolosa</name>
    <dbReference type="NCBI Taxonomy" id="1961234"/>
    <lineage>
        <taxon>Eukaryota</taxon>
        <taxon>Viridiplantae</taxon>
        <taxon>Streptophyta</taxon>
        <taxon>Embryophyta</taxon>
        <taxon>Tracheophyta</taxon>
        <taxon>Spermatophyta</taxon>
        <taxon>Magnoliopsida</taxon>
        <taxon>eudicotyledons</taxon>
        <taxon>Gunneridae</taxon>
        <taxon>Pentapetalae</taxon>
        <taxon>asterids</taxon>
        <taxon>lamiids</taxon>
        <taxon>Lamiales</taxon>
        <taxon>Orobanchaceae</taxon>
        <taxon>Pedicularideae</taxon>
        <taxon>Castillejinae</taxon>
        <taxon>Castilleja</taxon>
    </lineage>
</organism>
<dbReference type="Pfam" id="PF17800">
    <property type="entry name" value="NPL"/>
    <property type="match status" value="1"/>
</dbReference>
<dbReference type="GO" id="GO:0006325">
    <property type="term" value="P:chromatin organization"/>
    <property type="evidence" value="ECO:0007669"/>
    <property type="project" value="UniProtKB-KW"/>
</dbReference>
<keyword evidence="4" id="KW-0378">Hydrolase</keyword>
<reference evidence="13" key="1">
    <citation type="journal article" date="2024" name="IScience">
        <title>Strigolactones Initiate the Formation of Haustorium-like Structures in Castilleja.</title>
        <authorList>
            <person name="Buerger M."/>
            <person name="Peterson D."/>
            <person name="Chory J."/>
        </authorList>
    </citation>
    <scope>NUCLEOTIDE SEQUENCE [LARGE SCALE GENOMIC DNA]</scope>
</reference>
<evidence type="ECO:0000256" key="4">
    <source>
        <dbReference type="ARBA" id="ARBA00022801"/>
    </source>
</evidence>
<sequence>MKFWGVEVKSGETLKVSPGDDMVLHLSQANIGELKKQKGNESVCLFVTIDGMKLVLGTLFTDKLPQQQCNLVFEKDFELSHNWKSGSVFFYGYKSSNNEEEYPLNILFILFLNILVILNNLNAHTFVYMIFVSLTLYLFSVPLDHHLDYLYSSDSENDIPLNVANNGKYESKAKEHKSAEAAKEKRAYSGKKKVLTYAVESSSEEDYDEDDEGDDELSSFDDVSDESEEETLKKAETSKKRPVEPSSKTPVLEKKAKANPHSADGKKGCIHIDTPHPAKKAGKTLANKSNQQTPKSGGSHFCNRCIREIDAEKALKSHSKAKHDLSDSKEYIPLNVANHGKQESKAKEHKSVEAAKEKRSDSGIELMFHKLHDLTQLSNSFDEVSVESEEETPKKAEINKRRPVEPANKTHVPERKAKTNPQSNDFHTLFKKMERELVLISIKLTLRRKLVRLFLQTSRTSSNLTPPNRCNRYGI</sequence>
<evidence type="ECO:0000256" key="3">
    <source>
        <dbReference type="ARBA" id="ARBA00022491"/>
    </source>
</evidence>
<evidence type="ECO:0000256" key="10">
    <source>
        <dbReference type="SAM" id="Phobius"/>
    </source>
</evidence>